<keyword evidence="2" id="KW-1185">Reference proteome</keyword>
<sequence>MHYITRCVKRRNTVKLFLNTKTKKMVESIYMVPENRLIRRRLFTGNTLEEVAGIYFAVMNRYSTLGYEVEEKKDGKVISIEFQLKESKHIV</sequence>
<organism evidence="1 2">
    <name type="scientific">Defluviitalea saccharophila</name>
    <dbReference type="NCBI Taxonomy" id="879970"/>
    <lineage>
        <taxon>Bacteria</taxon>
        <taxon>Bacillati</taxon>
        <taxon>Bacillota</taxon>
        <taxon>Clostridia</taxon>
        <taxon>Lachnospirales</taxon>
        <taxon>Defluviitaleaceae</taxon>
        <taxon>Defluviitalea</taxon>
    </lineage>
</organism>
<dbReference type="RefSeq" id="WP_341876769.1">
    <property type="nucleotide sequence ID" value="NZ_CP121687.1"/>
</dbReference>
<proteinExistence type="predicted"/>
<gene>
    <name evidence="1" type="ORF">QBE51_13515</name>
</gene>
<reference evidence="1 2" key="1">
    <citation type="submission" date="2023-03" db="EMBL/GenBank/DDBJ databases">
        <title>Novel Species.</title>
        <authorList>
            <person name="Ma S."/>
        </authorList>
    </citation>
    <scope>NUCLEOTIDE SEQUENCE [LARGE SCALE GENOMIC DNA]</scope>
    <source>
        <strain evidence="1 2">LIND6LT2</strain>
    </source>
</reference>
<dbReference type="Proteomes" id="UP001486565">
    <property type="component" value="Chromosome"/>
</dbReference>
<name>A0ABZ2Y729_9FIRM</name>
<evidence type="ECO:0000313" key="1">
    <source>
        <dbReference type="EMBL" id="WZL69782.1"/>
    </source>
</evidence>
<evidence type="ECO:0000313" key="2">
    <source>
        <dbReference type="Proteomes" id="UP001486565"/>
    </source>
</evidence>
<accession>A0ABZ2Y729</accession>
<dbReference type="EMBL" id="CP121687">
    <property type="protein sequence ID" value="WZL69782.1"/>
    <property type="molecule type" value="Genomic_DNA"/>
</dbReference>
<protein>
    <submittedName>
        <fullName evidence="1">Uncharacterized protein</fullName>
    </submittedName>
</protein>